<dbReference type="PRINTS" id="PR00081">
    <property type="entry name" value="GDHRDH"/>
</dbReference>
<dbReference type="PROSITE" id="PS00061">
    <property type="entry name" value="ADH_SHORT"/>
    <property type="match status" value="1"/>
</dbReference>
<dbReference type="Proteomes" id="UP000030752">
    <property type="component" value="Unassembled WGS sequence"/>
</dbReference>
<evidence type="ECO:0000256" key="1">
    <source>
        <dbReference type="ARBA" id="ARBA00006484"/>
    </source>
</evidence>
<dbReference type="GO" id="GO:0005737">
    <property type="term" value="C:cytoplasm"/>
    <property type="evidence" value="ECO:0007669"/>
    <property type="project" value="TreeGrafter"/>
</dbReference>
<dbReference type="VEuPathDB" id="FungiDB:HMPREF1541_00650"/>
<dbReference type="eggNOG" id="KOG4169">
    <property type="taxonomic scope" value="Eukaryota"/>
</dbReference>
<dbReference type="RefSeq" id="XP_008711177.1">
    <property type="nucleotide sequence ID" value="XM_008712955.1"/>
</dbReference>
<dbReference type="InParanoid" id="W2SCX5"/>
<dbReference type="GO" id="GO:0016616">
    <property type="term" value="F:oxidoreductase activity, acting on the CH-OH group of donors, NAD or NADP as acceptor"/>
    <property type="evidence" value="ECO:0007669"/>
    <property type="project" value="TreeGrafter"/>
</dbReference>
<dbReference type="PANTHER" id="PTHR44229:SF4">
    <property type="entry name" value="15-HYDROXYPROSTAGLANDIN DEHYDROGENASE [NAD(+)]"/>
    <property type="match status" value="1"/>
</dbReference>
<evidence type="ECO:0000256" key="2">
    <source>
        <dbReference type="ARBA" id="ARBA00022857"/>
    </source>
</evidence>
<evidence type="ECO:0000313" key="4">
    <source>
        <dbReference type="EMBL" id="ETN46465.1"/>
    </source>
</evidence>
<dbReference type="Pfam" id="PF00106">
    <property type="entry name" value="adh_short"/>
    <property type="match status" value="1"/>
</dbReference>
<dbReference type="STRING" id="1220924.W2SCX5"/>
<dbReference type="HOGENOM" id="CLU_010194_13_0_1"/>
<dbReference type="InterPro" id="IPR036291">
    <property type="entry name" value="NAD(P)-bd_dom_sf"/>
</dbReference>
<dbReference type="EMBL" id="KB822711">
    <property type="protein sequence ID" value="ETN46465.1"/>
    <property type="molecule type" value="Genomic_DNA"/>
</dbReference>
<dbReference type="GeneID" id="19967989"/>
<sequence>MIANGIERRRVVVVTGGASGIGLGITNHFGSRGDHVAILDIHASAPADLLPALSKAHANASFSYHQCDIATWASVAAAFRAVYTAHGRINVVMANAGISREESLIPATVPTPDVEPTEPGLRTMDVNLTGTLFTVKLAIHYLLLNSPAPDSNSRGSIVLTASNAGIYAFPVAPLYAACKAGLVNLTRSLGPALLPHQIQINALAPAVLETNIAPSKDLFKGMVLTPMSTLQKAVRLFVDEEPNRTGEVAEVHGQSVTVREVPPYVDEDSERNLRRFWNLGYA</sequence>
<organism evidence="4 5">
    <name type="scientific">Cyphellophora europaea (strain CBS 101466)</name>
    <name type="common">Phialophora europaea</name>
    <dbReference type="NCBI Taxonomy" id="1220924"/>
    <lineage>
        <taxon>Eukaryota</taxon>
        <taxon>Fungi</taxon>
        <taxon>Dikarya</taxon>
        <taxon>Ascomycota</taxon>
        <taxon>Pezizomycotina</taxon>
        <taxon>Eurotiomycetes</taxon>
        <taxon>Chaetothyriomycetidae</taxon>
        <taxon>Chaetothyriales</taxon>
        <taxon>Cyphellophoraceae</taxon>
        <taxon>Cyphellophora</taxon>
    </lineage>
</organism>
<keyword evidence="3" id="KW-0560">Oxidoreductase</keyword>
<gene>
    <name evidence="4" type="ORF">HMPREF1541_00650</name>
</gene>
<keyword evidence="2" id="KW-0521">NADP</keyword>
<accession>W2SCX5</accession>
<evidence type="ECO:0000313" key="5">
    <source>
        <dbReference type="Proteomes" id="UP000030752"/>
    </source>
</evidence>
<name>W2SCX5_CYPE1</name>
<dbReference type="Gene3D" id="3.40.50.720">
    <property type="entry name" value="NAD(P)-binding Rossmann-like Domain"/>
    <property type="match status" value="1"/>
</dbReference>
<dbReference type="PANTHER" id="PTHR44229">
    <property type="entry name" value="15-HYDROXYPROSTAGLANDIN DEHYDROGENASE [NAD(+)]"/>
    <property type="match status" value="1"/>
</dbReference>
<proteinExistence type="inferred from homology"/>
<reference evidence="4 5" key="1">
    <citation type="submission" date="2013-03" db="EMBL/GenBank/DDBJ databases">
        <title>The Genome Sequence of Phialophora europaea CBS 101466.</title>
        <authorList>
            <consortium name="The Broad Institute Genomics Platform"/>
            <person name="Cuomo C."/>
            <person name="de Hoog S."/>
            <person name="Gorbushina A."/>
            <person name="Walker B."/>
            <person name="Young S.K."/>
            <person name="Zeng Q."/>
            <person name="Gargeya S."/>
            <person name="Fitzgerald M."/>
            <person name="Haas B."/>
            <person name="Abouelleil A."/>
            <person name="Allen A.W."/>
            <person name="Alvarado L."/>
            <person name="Arachchi H.M."/>
            <person name="Berlin A.M."/>
            <person name="Chapman S.B."/>
            <person name="Gainer-Dewar J."/>
            <person name="Goldberg J."/>
            <person name="Griggs A."/>
            <person name="Gujja S."/>
            <person name="Hansen M."/>
            <person name="Howarth C."/>
            <person name="Imamovic A."/>
            <person name="Ireland A."/>
            <person name="Larimer J."/>
            <person name="McCowan C."/>
            <person name="Murphy C."/>
            <person name="Pearson M."/>
            <person name="Poon T.W."/>
            <person name="Priest M."/>
            <person name="Roberts A."/>
            <person name="Saif S."/>
            <person name="Shea T."/>
            <person name="Sisk P."/>
            <person name="Sykes S."/>
            <person name="Wortman J."/>
            <person name="Nusbaum C."/>
            <person name="Birren B."/>
        </authorList>
    </citation>
    <scope>NUCLEOTIDE SEQUENCE [LARGE SCALE GENOMIC DNA]</scope>
    <source>
        <strain evidence="4 5">CBS 101466</strain>
    </source>
</reference>
<dbReference type="AlphaFoldDB" id="W2SCX5"/>
<dbReference type="InterPro" id="IPR020904">
    <property type="entry name" value="Sc_DH/Rdtase_CS"/>
</dbReference>
<evidence type="ECO:0000256" key="3">
    <source>
        <dbReference type="ARBA" id="ARBA00023002"/>
    </source>
</evidence>
<dbReference type="InterPro" id="IPR002347">
    <property type="entry name" value="SDR_fam"/>
</dbReference>
<keyword evidence="5" id="KW-1185">Reference proteome</keyword>
<protein>
    <submittedName>
        <fullName evidence="4">Uncharacterized protein</fullName>
    </submittedName>
</protein>
<dbReference type="SUPFAM" id="SSF51735">
    <property type="entry name" value="NAD(P)-binding Rossmann-fold domains"/>
    <property type="match status" value="1"/>
</dbReference>
<comment type="similarity">
    <text evidence="1">Belongs to the short-chain dehydrogenases/reductases (SDR) family.</text>
</comment>
<dbReference type="OrthoDB" id="37659at2759"/>